<sequence length="120" mass="14003">MRVVEIQSQISVKTEKAIQAIAFKLYDSEQLIGEFTIQFDIHWQLKNRYFYGDVIESSIAITHVSDGLDIAPLERLLLDWIHDLYREPRELISRTPQQMIVDIPYIGITRTKLIPSPTLF</sequence>
<reference evidence="1 2" key="1">
    <citation type="submission" date="2015-01" db="EMBL/GenBank/DDBJ databases">
        <title>Vibrio sp. C94 JCM 19241 whole genome shotgun sequence.</title>
        <authorList>
            <person name="Sawabe T."/>
            <person name="Meirelles P."/>
            <person name="Feng G."/>
            <person name="Sayaka M."/>
            <person name="Hattori M."/>
            <person name="Ohkuma M."/>
        </authorList>
    </citation>
    <scope>NUCLEOTIDE SEQUENCE [LARGE SCALE GENOMIC DNA]</scope>
    <source>
        <strain evidence="2">JCM 19241</strain>
    </source>
</reference>
<name>A0A0B8QEF7_9VIBR</name>
<dbReference type="STRING" id="1481914.JCM19241_3294"/>
<dbReference type="Proteomes" id="UP000031666">
    <property type="component" value="Unassembled WGS sequence"/>
</dbReference>
<dbReference type="AlphaFoldDB" id="A0A0B8QEF7"/>
<gene>
    <name evidence="1" type="ORF">JCM19241_3294</name>
</gene>
<evidence type="ECO:0000313" key="2">
    <source>
        <dbReference type="Proteomes" id="UP000031666"/>
    </source>
</evidence>
<organism evidence="1 2">
    <name type="scientific">Vibrio ishigakensis</name>
    <dbReference type="NCBI Taxonomy" id="1481914"/>
    <lineage>
        <taxon>Bacteria</taxon>
        <taxon>Pseudomonadati</taxon>
        <taxon>Pseudomonadota</taxon>
        <taxon>Gammaproteobacteria</taxon>
        <taxon>Vibrionales</taxon>
        <taxon>Vibrionaceae</taxon>
        <taxon>Vibrio</taxon>
    </lineage>
</organism>
<accession>A0A0B8QEF7</accession>
<proteinExistence type="predicted"/>
<reference evidence="1 2" key="2">
    <citation type="submission" date="2015-01" db="EMBL/GenBank/DDBJ databases">
        <authorList>
            <consortium name="NBRP consortium"/>
            <person name="Sawabe T."/>
            <person name="Meirelles P."/>
            <person name="Feng G."/>
            <person name="Sayaka M."/>
            <person name="Hattori M."/>
            <person name="Ohkuma M."/>
        </authorList>
    </citation>
    <scope>NUCLEOTIDE SEQUENCE [LARGE SCALE GENOMIC DNA]</scope>
    <source>
        <strain evidence="2">JCM 19241</strain>
    </source>
</reference>
<protein>
    <submittedName>
        <fullName evidence="1">Uncharacterized protein</fullName>
    </submittedName>
</protein>
<evidence type="ECO:0000313" key="1">
    <source>
        <dbReference type="EMBL" id="GAM75382.1"/>
    </source>
</evidence>
<comment type="caution">
    <text evidence="1">The sequence shown here is derived from an EMBL/GenBank/DDBJ whole genome shotgun (WGS) entry which is preliminary data.</text>
</comment>
<dbReference type="EMBL" id="BBSC01000004">
    <property type="protein sequence ID" value="GAM75382.1"/>
    <property type="molecule type" value="Genomic_DNA"/>
</dbReference>